<feature type="domain" description="HIT" evidence="6">
    <location>
        <begin position="1"/>
        <end position="93"/>
    </location>
</feature>
<feature type="short sequence motif" description="Histidine triad motif" evidence="4 5">
    <location>
        <begin position="78"/>
        <end position="82"/>
    </location>
</feature>
<dbReference type="Gene3D" id="3.30.428.10">
    <property type="entry name" value="HIT-like"/>
    <property type="match status" value="1"/>
</dbReference>
<keyword evidence="2" id="KW-0378">Hydrolase</keyword>
<feature type="active site" description="Tele-AMP-histidine intermediate" evidence="3">
    <location>
        <position position="80"/>
    </location>
</feature>
<dbReference type="GO" id="GO:0000166">
    <property type="term" value="F:nucleotide binding"/>
    <property type="evidence" value="ECO:0007669"/>
    <property type="project" value="UniProtKB-KW"/>
</dbReference>
<dbReference type="InterPro" id="IPR011146">
    <property type="entry name" value="HIT-like"/>
</dbReference>
<dbReference type="EMBL" id="KV784355">
    <property type="protein sequence ID" value="OEU19247.1"/>
    <property type="molecule type" value="Genomic_DNA"/>
</dbReference>
<proteinExistence type="predicted"/>
<dbReference type="InterPro" id="IPR001310">
    <property type="entry name" value="Histidine_triad_HIT"/>
</dbReference>
<evidence type="ECO:0000313" key="8">
    <source>
        <dbReference type="Proteomes" id="UP000095751"/>
    </source>
</evidence>
<evidence type="ECO:0000256" key="5">
    <source>
        <dbReference type="PROSITE-ProRule" id="PRU00464"/>
    </source>
</evidence>
<dbReference type="PANTHER" id="PTHR12486">
    <property type="entry name" value="APRATAXIN-RELATED"/>
    <property type="match status" value="1"/>
</dbReference>
<feature type="non-terminal residue" evidence="7">
    <location>
        <position position="1"/>
    </location>
</feature>
<accession>A0A1E7FM79</accession>
<keyword evidence="1" id="KW-0547">Nucleotide-binding</keyword>
<evidence type="ECO:0000256" key="1">
    <source>
        <dbReference type="ARBA" id="ARBA00022741"/>
    </source>
</evidence>
<dbReference type="InParanoid" id="A0A1E7FM79"/>
<organism evidence="7 8">
    <name type="scientific">Fragilariopsis cylindrus CCMP1102</name>
    <dbReference type="NCBI Taxonomy" id="635003"/>
    <lineage>
        <taxon>Eukaryota</taxon>
        <taxon>Sar</taxon>
        <taxon>Stramenopiles</taxon>
        <taxon>Ochrophyta</taxon>
        <taxon>Bacillariophyta</taxon>
        <taxon>Bacillariophyceae</taxon>
        <taxon>Bacillariophycidae</taxon>
        <taxon>Bacillariales</taxon>
        <taxon>Bacillariaceae</taxon>
        <taxon>Fragilariopsis</taxon>
    </lineage>
</organism>
<gene>
    <name evidence="7" type="ORF">FRACYDRAFT_154878</name>
</gene>
<evidence type="ECO:0000256" key="3">
    <source>
        <dbReference type="PIRSR" id="PIRSR601310-1"/>
    </source>
</evidence>
<feature type="non-terminal residue" evidence="7">
    <location>
        <position position="103"/>
    </location>
</feature>
<reference evidence="7 8" key="1">
    <citation type="submission" date="2016-09" db="EMBL/GenBank/DDBJ databases">
        <title>Extensive genetic diversity and differential bi-allelic expression allows diatom success in the polar Southern Ocean.</title>
        <authorList>
            <consortium name="DOE Joint Genome Institute"/>
            <person name="Mock T."/>
            <person name="Otillar R.P."/>
            <person name="Strauss J."/>
            <person name="Dupont C."/>
            <person name="Frickenhaus S."/>
            <person name="Maumus F."/>
            <person name="Mcmullan M."/>
            <person name="Sanges R."/>
            <person name="Schmutz J."/>
            <person name="Toseland A."/>
            <person name="Valas R."/>
            <person name="Veluchamy A."/>
            <person name="Ward B.J."/>
            <person name="Allen A."/>
            <person name="Barry K."/>
            <person name="Falciatore A."/>
            <person name="Ferrante M."/>
            <person name="Fortunato A.E."/>
            <person name="Gloeckner G."/>
            <person name="Gruber A."/>
            <person name="Hipkin R."/>
            <person name="Janech M."/>
            <person name="Kroth P."/>
            <person name="Leese F."/>
            <person name="Lindquist E."/>
            <person name="Lyon B.R."/>
            <person name="Martin J."/>
            <person name="Mayer C."/>
            <person name="Parker M."/>
            <person name="Quesneville H."/>
            <person name="Raymond J."/>
            <person name="Uhlig C."/>
            <person name="Valentin K.U."/>
            <person name="Worden A.Z."/>
            <person name="Armbrust E.V."/>
            <person name="Bowler C."/>
            <person name="Green B."/>
            <person name="Moulton V."/>
            <person name="Van Oosterhout C."/>
            <person name="Grigoriev I."/>
        </authorList>
    </citation>
    <scope>NUCLEOTIDE SEQUENCE [LARGE SCALE GENOMIC DNA]</scope>
    <source>
        <strain evidence="7 8">CCMP1102</strain>
    </source>
</reference>
<protein>
    <submittedName>
        <fullName evidence="7">HIT-like protein</fullName>
    </submittedName>
</protein>
<dbReference type="PRINTS" id="PR00332">
    <property type="entry name" value="HISTRIAD"/>
</dbReference>
<evidence type="ECO:0000259" key="6">
    <source>
        <dbReference type="PROSITE" id="PS51084"/>
    </source>
</evidence>
<dbReference type="PROSITE" id="PS51084">
    <property type="entry name" value="HIT_2"/>
    <property type="match status" value="1"/>
</dbReference>
<dbReference type="KEGG" id="fcy:FRACYDRAFT_154878"/>
<dbReference type="PANTHER" id="PTHR12486:SF5">
    <property type="entry name" value="ADENOSINE 5'-MONOPHOSPHORAMIDASE HINT3"/>
    <property type="match status" value="1"/>
</dbReference>
<dbReference type="GO" id="GO:0016787">
    <property type="term" value="F:hydrolase activity"/>
    <property type="evidence" value="ECO:0007669"/>
    <property type="project" value="UniProtKB-KW"/>
</dbReference>
<name>A0A1E7FM79_9STRA</name>
<evidence type="ECO:0000313" key="7">
    <source>
        <dbReference type="EMBL" id="OEU19247.1"/>
    </source>
</evidence>
<sequence length="103" mass="12006">VIAFEDHKPKAKFHALIIPKRYIPTILDLDLSSIMMLSLLEEMESTAETILKERYPEEYNNKDYIVCFHIPPFTSVNHLHLHVLAPASQMMSFYRYGKYNCGS</sequence>
<evidence type="ECO:0000256" key="4">
    <source>
        <dbReference type="PIRSR" id="PIRSR601310-3"/>
    </source>
</evidence>
<evidence type="ECO:0000256" key="2">
    <source>
        <dbReference type="ARBA" id="ARBA00022801"/>
    </source>
</evidence>
<dbReference type="AlphaFoldDB" id="A0A1E7FM79"/>
<dbReference type="Proteomes" id="UP000095751">
    <property type="component" value="Unassembled WGS sequence"/>
</dbReference>
<dbReference type="SUPFAM" id="SSF54197">
    <property type="entry name" value="HIT-like"/>
    <property type="match status" value="1"/>
</dbReference>
<dbReference type="Pfam" id="PF11969">
    <property type="entry name" value="DcpS_C"/>
    <property type="match status" value="1"/>
</dbReference>
<dbReference type="InterPro" id="IPR036265">
    <property type="entry name" value="HIT-like_sf"/>
</dbReference>
<dbReference type="OrthoDB" id="1915375at2759"/>
<keyword evidence="8" id="KW-1185">Reference proteome</keyword>